<feature type="non-terminal residue" evidence="6">
    <location>
        <position position="1"/>
    </location>
</feature>
<feature type="domain" description="RING-type" evidence="5">
    <location>
        <begin position="13"/>
        <end position="58"/>
    </location>
</feature>
<accession>A0A6A5KCX9</accession>
<dbReference type="Proteomes" id="UP000800040">
    <property type="component" value="Unassembled WGS sequence"/>
</dbReference>
<dbReference type="PROSITE" id="PS50089">
    <property type="entry name" value="ZF_RING_2"/>
    <property type="match status" value="1"/>
</dbReference>
<sequence>LAYDHFTTAPDHCPICIEHTAGPTTEISCKHVFHTACLSAWLRELSSNSQAGTCPLCRNILFSS</sequence>
<dbReference type="SMART" id="SM00184">
    <property type="entry name" value="RING"/>
    <property type="match status" value="1"/>
</dbReference>
<dbReference type="InterPro" id="IPR001841">
    <property type="entry name" value="Znf_RING"/>
</dbReference>
<dbReference type="AlphaFoldDB" id="A0A6A5KCX9"/>
<evidence type="ECO:0000259" key="5">
    <source>
        <dbReference type="PROSITE" id="PS50089"/>
    </source>
</evidence>
<keyword evidence="3" id="KW-0862">Zinc</keyword>
<dbReference type="SUPFAM" id="SSF57850">
    <property type="entry name" value="RING/U-box"/>
    <property type="match status" value="1"/>
</dbReference>
<dbReference type="InterPro" id="IPR013083">
    <property type="entry name" value="Znf_RING/FYVE/PHD"/>
</dbReference>
<organism evidence="6 7">
    <name type="scientific">Decorospora gaudefroyi</name>
    <dbReference type="NCBI Taxonomy" id="184978"/>
    <lineage>
        <taxon>Eukaryota</taxon>
        <taxon>Fungi</taxon>
        <taxon>Dikarya</taxon>
        <taxon>Ascomycota</taxon>
        <taxon>Pezizomycotina</taxon>
        <taxon>Dothideomycetes</taxon>
        <taxon>Pleosporomycetidae</taxon>
        <taxon>Pleosporales</taxon>
        <taxon>Pleosporineae</taxon>
        <taxon>Pleosporaceae</taxon>
        <taxon>Decorospora</taxon>
    </lineage>
</organism>
<evidence type="ECO:0000313" key="7">
    <source>
        <dbReference type="Proteomes" id="UP000800040"/>
    </source>
</evidence>
<dbReference type="Gene3D" id="3.30.40.10">
    <property type="entry name" value="Zinc/RING finger domain, C3HC4 (zinc finger)"/>
    <property type="match status" value="1"/>
</dbReference>
<dbReference type="GO" id="GO:0008270">
    <property type="term" value="F:zinc ion binding"/>
    <property type="evidence" value="ECO:0007669"/>
    <property type="project" value="UniProtKB-KW"/>
</dbReference>
<dbReference type="GO" id="GO:0016567">
    <property type="term" value="P:protein ubiquitination"/>
    <property type="evidence" value="ECO:0007669"/>
    <property type="project" value="TreeGrafter"/>
</dbReference>
<keyword evidence="2 4" id="KW-0863">Zinc-finger</keyword>
<feature type="non-terminal residue" evidence="6">
    <location>
        <position position="64"/>
    </location>
</feature>
<evidence type="ECO:0000256" key="1">
    <source>
        <dbReference type="ARBA" id="ARBA00022723"/>
    </source>
</evidence>
<dbReference type="CDD" id="cd16448">
    <property type="entry name" value="RING-H2"/>
    <property type="match status" value="1"/>
</dbReference>
<keyword evidence="1" id="KW-0479">Metal-binding</keyword>
<dbReference type="PANTHER" id="PTHR45969">
    <property type="entry name" value="RING ZINC FINGER PROTEIN-RELATED"/>
    <property type="match status" value="1"/>
</dbReference>
<evidence type="ECO:0000256" key="4">
    <source>
        <dbReference type="PROSITE-ProRule" id="PRU00175"/>
    </source>
</evidence>
<gene>
    <name evidence="6" type="ORF">BDW02DRAFT_479260</name>
</gene>
<dbReference type="SMART" id="SM01197">
    <property type="entry name" value="FANCL_C"/>
    <property type="match status" value="1"/>
</dbReference>
<dbReference type="Pfam" id="PF13639">
    <property type="entry name" value="zf-RING_2"/>
    <property type="match status" value="1"/>
</dbReference>
<keyword evidence="7" id="KW-1185">Reference proteome</keyword>
<proteinExistence type="predicted"/>
<protein>
    <recommendedName>
        <fullName evidence="5">RING-type domain-containing protein</fullName>
    </recommendedName>
</protein>
<dbReference type="PANTHER" id="PTHR45969:SF69">
    <property type="entry name" value="FINGER DOMAIN PROTEIN, PUTATIVE (AFU_ORTHOLOGUE AFUA_3G12190)-RELATED"/>
    <property type="match status" value="1"/>
</dbReference>
<dbReference type="EMBL" id="ML975281">
    <property type="protein sequence ID" value="KAF1835875.1"/>
    <property type="molecule type" value="Genomic_DNA"/>
</dbReference>
<name>A0A6A5KCX9_9PLEO</name>
<dbReference type="GO" id="GO:0061630">
    <property type="term" value="F:ubiquitin protein ligase activity"/>
    <property type="evidence" value="ECO:0007669"/>
    <property type="project" value="TreeGrafter"/>
</dbReference>
<evidence type="ECO:0000313" key="6">
    <source>
        <dbReference type="EMBL" id="KAF1835875.1"/>
    </source>
</evidence>
<evidence type="ECO:0000256" key="3">
    <source>
        <dbReference type="ARBA" id="ARBA00022833"/>
    </source>
</evidence>
<dbReference type="OrthoDB" id="8062037at2759"/>
<reference evidence="6" key="1">
    <citation type="submission" date="2020-01" db="EMBL/GenBank/DDBJ databases">
        <authorList>
            <consortium name="DOE Joint Genome Institute"/>
            <person name="Haridas S."/>
            <person name="Albert R."/>
            <person name="Binder M."/>
            <person name="Bloem J."/>
            <person name="Labutti K."/>
            <person name="Salamov A."/>
            <person name="Andreopoulos B."/>
            <person name="Baker S.E."/>
            <person name="Barry K."/>
            <person name="Bills G."/>
            <person name="Bluhm B.H."/>
            <person name="Cannon C."/>
            <person name="Castanera R."/>
            <person name="Culley D.E."/>
            <person name="Daum C."/>
            <person name="Ezra D."/>
            <person name="Gonzalez J.B."/>
            <person name="Henrissat B."/>
            <person name="Kuo A."/>
            <person name="Liang C."/>
            <person name="Lipzen A."/>
            <person name="Lutzoni F."/>
            <person name="Magnuson J."/>
            <person name="Mondo S."/>
            <person name="Nolan M."/>
            <person name="Ohm R."/>
            <person name="Pangilinan J."/>
            <person name="Park H.-J."/>
            <person name="Ramirez L."/>
            <person name="Alfaro M."/>
            <person name="Sun H."/>
            <person name="Tritt A."/>
            <person name="Yoshinaga Y."/>
            <person name="Zwiers L.-H."/>
            <person name="Turgeon B.G."/>
            <person name="Goodwin S.B."/>
            <person name="Spatafora J.W."/>
            <person name="Crous P.W."/>
            <person name="Grigoriev I.V."/>
        </authorList>
    </citation>
    <scope>NUCLEOTIDE SEQUENCE</scope>
    <source>
        <strain evidence="6">P77</strain>
    </source>
</reference>
<evidence type="ECO:0000256" key="2">
    <source>
        <dbReference type="ARBA" id="ARBA00022771"/>
    </source>
</evidence>